<dbReference type="Pfam" id="PF14223">
    <property type="entry name" value="Retrotran_gag_2"/>
    <property type="match status" value="1"/>
</dbReference>
<dbReference type="Pfam" id="PF13976">
    <property type="entry name" value="gag_pre-integrs"/>
    <property type="match status" value="1"/>
</dbReference>
<accession>A0A6L2KT25</accession>
<dbReference type="InterPro" id="IPR025724">
    <property type="entry name" value="GAG-pre-integrase_dom"/>
</dbReference>
<feature type="domain" description="BTB" evidence="5">
    <location>
        <begin position="180"/>
        <end position="280"/>
    </location>
</feature>
<evidence type="ECO:0000313" key="6">
    <source>
        <dbReference type="EMBL" id="GEU52618.1"/>
    </source>
</evidence>
<dbReference type="Gene3D" id="3.30.710.10">
    <property type="entry name" value="Potassium Channel Kv1.1, Chain A"/>
    <property type="match status" value="1"/>
</dbReference>
<dbReference type="PANTHER" id="PTHR44203:SF2">
    <property type="entry name" value="ETO1-LIKE PROTEIN 1"/>
    <property type="match status" value="1"/>
</dbReference>
<dbReference type="PROSITE" id="PS50005">
    <property type="entry name" value="TPR"/>
    <property type="match status" value="1"/>
</dbReference>
<comment type="caution">
    <text evidence="6">The sequence shown here is derived from an EMBL/GenBank/DDBJ whole genome shotgun (WGS) entry which is preliminary data.</text>
</comment>
<dbReference type="PANTHER" id="PTHR44203">
    <property type="entry name" value="ETO1-RELATED"/>
    <property type="match status" value="1"/>
</dbReference>
<dbReference type="Pfam" id="PF13181">
    <property type="entry name" value="TPR_8"/>
    <property type="match status" value="2"/>
</dbReference>
<sequence length="1513" mass="172360">MRTFFPSESCKETHLNALNPQSWLQVERGKLSKVSPHSPSSLESLIKVPDPPILPYFKPVDYVEVLAQIHKELESCPPHERPNLYLLQFQVFKGLGDIKLMRRSLRLAWLKASTVHERLVFGAWLKYEKRGEELISDLLSSCGKCSKEFGLIDIGSELPSLVTSSLSDGAMMNQKNCLSGTVSFRVGDEKITCDRQKMAALSPPFHSMLNGCFRESFSEDIDLSKNDLSPKGMKIISEFSSTGVLPDIPTNLLLEIMVFSSKFCCEKLRDSCDRKLAKLVSSRNDAVELMEYAFEENCPVLAGSCLQVFLQELPDSLNDERVVELLTSVGSLHRKIMVGTASFALYCLLSQVAMDLDPLSEATDLLLEQLVDSTEDSRQKMVAYHMLGCVKLFKKEYNEAERFFEAALTDGHIYSIVGLSRIGQIKGNKAESLNKLNSVISTYSPLGWMHQERSLYCENDEKRWEDLEKATELDPTLTYPYMYRAASLMKKQNVQDSMAEINKIIGFKLAVECLELRFCFYLVLEDYQSAICDVQAILTICPDYRMFEGRVPATQFQTLVREHVPSWTTADCWLQLYDRWSAVDDIGSLSVIYQMLESEAAKGVLYFRQSLLLLRLNCPEAAMRSLQLARQHASSDHERLVYEGWILYDTGHCDEGLTKAEESITLNRSFEAFFLKAYALADSSQDPTCSSTVVSLLQDALKCPSDRLRKGQALNNLGSVYVDSGKLDLAADCYINALKIRHTRAHQGLARVHYLKNDKAAAYEEMTKLIEKARNNASAYEKRSEYCEREQTKIDLEMVTRLDPLRVYPYRYRAAVLMDNHKEKEAIAELSRAIAFKADLHLLHLRAAFHEHIGDVSGAMRDCRAALSFDPNHQEMLELRSRVDFRRWQMKMQFILSTISVVYVLTTPMPEDGEKATVEQIQKKSKWENDDYVCRGIILNGMSDSLFDLYQNVEYEKELWNSFEANYMAEDASIAIVVSMNVVDRSIGTDNPRLFFWNFWSLIDHVAHLTFERGVTEFLVSDFTNYKMTDSRPVMEQYNELLGILGRSTQHKMSMDEPIQVSCIIDQLSHFWKDFKHTLKHKKEKLILIELGSHLRIEESLGEQDSNKPKGTNDTKADPSKKSKVTYWRYEKLGNLKKDHNGVKFGNKANGSVNGSSNLLKAFMSTSKLNDSILRHARLVHVHYKRMQKMSKDELIPAFNMDTKKCRSCMKTKITKKPFQNVKHEIHSDLRDLHATPSLGNKIYFVIFIDDASRFYVIEPNEPVSISSIIESMDSIFDENIFLSVPRPTQRSLINGTEDIGGSVVLEEVTKEVSDQHSYCFNVKDDPMTFDEAMKSQDVAFWKEAINDEMDSIMGNNTRMFPDLPLGCKLIFKKKMKVDGTIEKFKASDIKAVNILLLGLPVDSTLSSTTIKLVLQGKKVKDSEWFKDKMLLAQEQEAGFVLDEEQHDFLADNYDDEATTNTIFMANLSLVGSLIDDTVAPHNSVPPPIQKNDMMLSVIEQMKSQVENCNKEE</sequence>
<evidence type="ECO:0000256" key="1">
    <source>
        <dbReference type="ARBA" id="ARBA00004906"/>
    </source>
</evidence>
<dbReference type="InterPro" id="IPR044631">
    <property type="entry name" value="ETO1-like"/>
</dbReference>
<evidence type="ECO:0000256" key="4">
    <source>
        <dbReference type="SAM" id="MobiDB-lite"/>
    </source>
</evidence>
<evidence type="ECO:0000256" key="3">
    <source>
        <dbReference type="SAM" id="Coils"/>
    </source>
</evidence>
<dbReference type="SUPFAM" id="SSF48452">
    <property type="entry name" value="TPR-like"/>
    <property type="match status" value="2"/>
</dbReference>
<dbReference type="InterPro" id="IPR011333">
    <property type="entry name" value="SKP1/BTB/POZ_sf"/>
</dbReference>
<dbReference type="SUPFAM" id="SSF54695">
    <property type="entry name" value="POZ domain"/>
    <property type="match status" value="1"/>
</dbReference>
<gene>
    <name evidence="6" type="ORF">Tci_024596</name>
</gene>
<reference evidence="6" key="1">
    <citation type="journal article" date="2019" name="Sci. Rep.">
        <title>Draft genome of Tanacetum cinerariifolium, the natural source of mosquito coil.</title>
        <authorList>
            <person name="Yamashiro T."/>
            <person name="Shiraishi A."/>
            <person name="Satake H."/>
            <person name="Nakayama K."/>
        </authorList>
    </citation>
    <scope>NUCLEOTIDE SEQUENCE</scope>
</reference>
<evidence type="ECO:0000256" key="2">
    <source>
        <dbReference type="PROSITE-ProRule" id="PRU00339"/>
    </source>
</evidence>
<feature type="coiled-coil region" evidence="3">
    <location>
        <begin position="756"/>
        <end position="790"/>
    </location>
</feature>
<feature type="compositionally biased region" description="Basic and acidic residues" evidence="4">
    <location>
        <begin position="1100"/>
        <end position="1121"/>
    </location>
</feature>
<name>A0A6L2KT25_TANCI</name>
<feature type="repeat" description="TPR" evidence="2">
    <location>
        <begin position="711"/>
        <end position="744"/>
    </location>
</feature>
<dbReference type="InterPro" id="IPR019734">
    <property type="entry name" value="TPR_rpt"/>
</dbReference>
<protein>
    <submittedName>
        <fullName evidence="6">ETO1-like protein 1</fullName>
    </submittedName>
</protein>
<evidence type="ECO:0000259" key="5">
    <source>
        <dbReference type="SMART" id="SM00225"/>
    </source>
</evidence>
<comment type="pathway">
    <text evidence="1">Protein modification; protein ubiquitination.</text>
</comment>
<keyword evidence="3" id="KW-0175">Coiled coil</keyword>
<dbReference type="InterPro" id="IPR011990">
    <property type="entry name" value="TPR-like_helical_dom_sf"/>
</dbReference>
<dbReference type="Gene3D" id="1.25.40.10">
    <property type="entry name" value="Tetratricopeptide repeat domain"/>
    <property type="match status" value="3"/>
</dbReference>
<dbReference type="SMART" id="SM00028">
    <property type="entry name" value="TPR"/>
    <property type="match status" value="6"/>
</dbReference>
<dbReference type="EMBL" id="BKCJ010003042">
    <property type="protein sequence ID" value="GEU52618.1"/>
    <property type="molecule type" value="Genomic_DNA"/>
</dbReference>
<dbReference type="SMART" id="SM00225">
    <property type="entry name" value="BTB"/>
    <property type="match status" value="1"/>
</dbReference>
<organism evidence="6">
    <name type="scientific">Tanacetum cinerariifolium</name>
    <name type="common">Dalmatian daisy</name>
    <name type="synonym">Chrysanthemum cinerariifolium</name>
    <dbReference type="NCBI Taxonomy" id="118510"/>
    <lineage>
        <taxon>Eukaryota</taxon>
        <taxon>Viridiplantae</taxon>
        <taxon>Streptophyta</taxon>
        <taxon>Embryophyta</taxon>
        <taxon>Tracheophyta</taxon>
        <taxon>Spermatophyta</taxon>
        <taxon>Magnoliopsida</taxon>
        <taxon>eudicotyledons</taxon>
        <taxon>Gunneridae</taxon>
        <taxon>Pentapetalae</taxon>
        <taxon>asterids</taxon>
        <taxon>campanulids</taxon>
        <taxon>Asterales</taxon>
        <taxon>Asteraceae</taxon>
        <taxon>Asteroideae</taxon>
        <taxon>Anthemideae</taxon>
        <taxon>Anthemidinae</taxon>
        <taxon>Tanacetum</taxon>
    </lineage>
</organism>
<dbReference type="GO" id="GO:0010105">
    <property type="term" value="P:negative regulation of ethylene-activated signaling pathway"/>
    <property type="evidence" value="ECO:0007669"/>
    <property type="project" value="InterPro"/>
</dbReference>
<feature type="region of interest" description="Disordered" evidence="4">
    <location>
        <begin position="1100"/>
        <end position="1122"/>
    </location>
</feature>
<keyword evidence="2" id="KW-0802">TPR repeat</keyword>
<proteinExistence type="predicted"/>
<dbReference type="InterPro" id="IPR000210">
    <property type="entry name" value="BTB/POZ_dom"/>
</dbReference>